<evidence type="ECO:0000256" key="3">
    <source>
        <dbReference type="ARBA" id="ARBA00022692"/>
    </source>
</evidence>
<dbReference type="AlphaFoldDB" id="A0A0N4YX41"/>
<evidence type="ECO:0000313" key="10">
    <source>
        <dbReference type="Proteomes" id="UP000271162"/>
    </source>
</evidence>
<evidence type="ECO:0000259" key="8">
    <source>
        <dbReference type="PROSITE" id="PS50156"/>
    </source>
</evidence>
<dbReference type="GO" id="GO:0006897">
    <property type="term" value="P:endocytosis"/>
    <property type="evidence" value="ECO:0007669"/>
    <property type="project" value="TreeGrafter"/>
</dbReference>
<dbReference type="PROSITE" id="PS50156">
    <property type="entry name" value="SSD"/>
    <property type="match status" value="1"/>
</dbReference>
<dbReference type="EMBL" id="UYSL01026898">
    <property type="protein sequence ID" value="VDL86137.1"/>
    <property type="molecule type" value="Genomic_DNA"/>
</dbReference>
<dbReference type="WBParaSite" id="NBR_0002181301-mRNA-1">
    <property type="protein sequence ID" value="NBR_0002181301-mRNA-1"/>
    <property type="gene ID" value="NBR_0002181301"/>
</dbReference>
<comment type="subcellular location">
    <subcellularLocation>
        <location evidence="1">Membrane</location>
        <topology evidence="1">Multi-pass membrane protein</topology>
    </subcellularLocation>
</comment>
<dbReference type="GO" id="GO:0005886">
    <property type="term" value="C:plasma membrane"/>
    <property type="evidence" value="ECO:0007669"/>
    <property type="project" value="TreeGrafter"/>
</dbReference>
<dbReference type="GO" id="GO:0030659">
    <property type="term" value="C:cytoplasmic vesicle membrane"/>
    <property type="evidence" value="ECO:0007669"/>
    <property type="project" value="TreeGrafter"/>
</dbReference>
<sequence length="377" mass="42570">SLSEKGLAPNPRIELAYPISTLYNQRLNIQPHFFGIEFGEEESRDAENSTAVALAKSNPKIVSAKMLALQLRAERKEGWTTQMVKDFELSITQFFEREYNSPTVRVLTLSTSYVEIEFSLAIMACICPFMACGTALGGLFFLGVRFGSILCVTPFLVLAIDSSKAMPTYPVGVDDAYLMIHSWQRVTKELRENPVKGDSAAYRLAQKSISSLRDRFTDGFNGLLDKYVSMITNQLFDVFIVIVWLIFLATSIKGITQMPINLTPKKLFSLDSSLQEMDVLRVNYVIPHFTLATLFVNKPGNLSDPSRLARLNQFVNEMESLPGAWGSKSSNYFIRDFVEFEKGMSEMEAEEEDAVVTRDPNVLNFNDLPSFLEWPEY</sequence>
<dbReference type="InterPro" id="IPR003392">
    <property type="entry name" value="PTHD_SSD"/>
</dbReference>
<keyword evidence="3 7" id="KW-0812">Transmembrane</keyword>
<dbReference type="InterPro" id="IPR051697">
    <property type="entry name" value="Patched_domain-protein"/>
</dbReference>
<keyword evidence="5 7" id="KW-0472">Membrane</keyword>
<dbReference type="Proteomes" id="UP000271162">
    <property type="component" value="Unassembled WGS sequence"/>
</dbReference>
<accession>A0A0N4YX41</accession>
<name>A0A0N4YX41_NIPBR</name>
<dbReference type="PANTHER" id="PTHR10796:SF88">
    <property type="entry name" value="SSD DOMAIN-CONTAINING PROTEIN"/>
    <property type="match status" value="1"/>
</dbReference>
<evidence type="ECO:0000313" key="9">
    <source>
        <dbReference type="EMBL" id="VDL86137.1"/>
    </source>
</evidence>
<feature type="transmembrane region" description="Helical" evidence="7">
    <location>
        <begin position="118"/>
        <end position="136"/>
    </location>
</feature>
<dbReference type="InterPro" id="IPR000731">
    <property type="entry name" value="SSD"/>
</dbReference>
<dbReference type="Pfam" id="PF02460">
    <property type="entry name" value="Patched"/>
    <property type="match status" value="1"/>
</dbReference>
<gene>
    <name evidence="9" type="ORF">NBR_LOCUS21814</name>
</gene>
<evidence type="ECO:0000256" key="5">
    <source>
        <dbReference type="ARBA" id="ARBA00023136"/>
    </source>
</evidence>
<dbReference type="GO" id="GO:0018996">
    <property type="term" value="P:molting cycle, collagen and cuticulin-based cuticle"/>
    <property type="evidence" value="ECO:0007669"/>
    <property type="project" value="TreeGrafter"/>
</dbReference>
<dbReference type="PANTHER" id="PTHR10796">
    <property type="entry name" value="PATCHED-RELATED"/>
    <property type="match status" value="1"/>
</dbReference>
<comment type="similarity">
    <text evidence="2">Belongs to the patched family.</text>
</comment>
<reference evidence="9 10" key="2">
    <citation type="submission" date="2018-11" db="EMBL/GenBank/DDBJ databases">
        <authorList>
            <consortium name="Pathogen Informatics"/>
        </authorList>
    </citation>
    <scope>NUCLEOTIDE SEQUENCE [LARGE SCALE GENOMIC DNA]</scope>
</reference>
<dbReference type="OMA" id="CIGNAIA"/>
<keyword evidence="4 7" id="KW-1133">Transmembrane helix</keyword>
<evidence type="ECO:0000256" key="2">
    <source>
        <dbReference type="ARBA" id="ARBA00005585"/>
    </source>
</evidence>
<reference evidence="11" key="1">
    <citation type="submission" date="2017-02" db="UniProtKB">
        <authorList>
            <consortium name="WormBaseParasite"/>
        </authorList>
    </citation>
    <scope>IDENTIFICATION</scope>
</reference>
<evidence type="ECO:0000256" key="1">
    <source>
        <dbReference type="ARBA" id="ARBA00004141"/>
    </source>
</evidence>
<evidence type="ECO:0000313" key="11">
    <source>
        <dbReference type="WBParaSite" id="NBR_0002181301-mRNA-1"/>
    </source>
</evidence>
<keyword evidence="10" id="KW-1185">Reference proteome</keyword>
<feature type="transmembrane region" description="Helical" evidence="7">
    <location>
        <begin position="235"/>
        <end position="255"/>
    </location>
</feature>
<evidence type="ECO:0000256" key="7">
    <source>
        <dbReference type="SAM" id="Phobius"/>
    </source>
</evidence>
<protein>
    <submittedName>
        <fullName evidence="11">SSD domain-containing protein</fullName>
    </submittedName>
</protein>
<keyword evidence="6" id="KW-0325">Glycoprotein</keyword>
<proteinExistence type="inferred from homology"/>
<organism evidence="11">
    <name type="scientific">Nippostrongylus brasiliensis</name>
    <name type="common">Rat hookworm</name>
    <dbReference type="NCBI Taxonomy" id="27835"/>
    <lineage>
        <taxon>Eukaryota</taxon>
        <taxon>Metazoa</taxon>
        <taxon>Ecdysozoa</taxon>
        <taxon>Nematoda</taxon>
        <taxon>Chromadorea</taxon>
        <taxon>Rhabditida</taxon>
        <taxon>Rhabditina</taxon>
        <taxon>Rhabditomorpha</taxon>
        <taxon>Strongyloidea</taxon>
        <taxon>Heligmosomidae</taxon>
        <taxon>Nippostrongylus</taxon>
    </lineage>
</organism>
<feature type="domain" description="SSD" evidence="8">
    <location>
        <begin position="117"/>
        <end position="189"/>
    </location>
</feature>
<evidence type="ECO:0000256" key="6">
    <source>
        <dbReference type="ARBA" id="ARBA00023180"/>
    </source>
</evidence>
<evidence type="ECO:0000256" key="4">
    <source>
        <dbReference type="ARBA" id="ARBA00022989"/>
    </source>
</evidence>